<dbReference type="InterPro" id="IPR058909">
    <property type="entry name" value="CD_NTase_C"/>
</dbReference>
<protein>
    <recommendedName>
        <fullName evidence="5">cGAS/DncV-like nucleotidyltransferase C-terminal helical domain-containing protein</fullName>
    </recommendedName>
</protein>
<evidence type="ECO:0000256" key="1">
    <source>
        <dbReference type="ARBA" id="ARBA00022679"/>
    </source>
</evidence>
<keyword evidence="2" id="KW-0548">Nucleotidyltransferase</keyword>
<dbReference type="RefSeq" id="WP_020635349.1">
    <property type="nucleotide sequence ID" value="NZ_KB913032.1"/>
</dbReference>
<comment type="caution">
    <text evidence="6">The sequence shown here is derived from an EMBL/GenBank/DDBJ whole genome shotgun (WGS) entry which is preliminary data.</text>
</comment>
<dbReference type="AlphaFoldDB" id="A0A229S5W5"/>
<keyword evidence="3" id="KW-0547">Nucleotide-binding</keyword>
<evidence type="ECO:0000256" key="4">
    <source>
        <dbReference type="ARBA" id="ARBA00023118"/>
    </source>
</evidence>
<keyword evidence="7" id="KW-1185">Reference proteome</keyword>
<name>A0A229S5W5_AMYAL</name>
<evidence type="ECO:0000313" key="6">
    <source>
        <dbReference type="EMBL" id="OXM54131.1"/>
    </source>
</evidence>
<evidence type="ECO:0000256" key="3">
    <source>
        <dbReference type="ARBA" id="ARBA00022741"/>
    </source>
</evidence>
<dbReference type="EMBL" id="NMQU01000013">
    <property type="protein sequence ID" value="OXM54131.1"/>
    <property type="molecule type" value="Genomic_DNA"/>
</dbReference>
<evidence type="ECO:0000256" key="2">
    <source>
        <dbReference type="ARBA" id="ARBA00022695"/>
    </source>
</evidence>
<dbReference type="Pfam" id="PF26305">
    <property type="entry name" value="CD_NTase_C"/>
    <property type="match status" value="1"/>
</dbReference>
<feature type="domain" description="cGAS/DncV-like nucleotidyltransferase C-terminal helical" evidence="5">
    <location>
        <begin position="201"/>
        <end position="316"/>
    </location>
</feature>
<organism evidence="6 7">
    <name type="scientific">Amycolatopsis alba DSM 44262</name>
    <dbReference type="NCBI Taxonomy" id="1125972"/>
    <lineage>
        <taxon>Bacteria</taxon>
        <taxon>Bacillati</taxon>
        <taxon>Actinomycetota</taxon>
        <taxon>Actinomycetes</taxon>
        <taxon>Pseudonocardiales</taxon>
        <taxon>Pseudonocardiaceae</taxon>
        <taxon>Amycolatopsis</taxon>
    </lineage>
</organism>
<proteinExistence type="predicted"/>
<sequence length="327" mass="37052">MAAAVVRRSLTLGPAAESWHARRTVAEKNAAWTSQPDTFLLAWAEGVLRDALRRSPLLDARSYEIFGQGSRVNNTYIEQASDIDLVLMVKMPFESNVDALDEPSMDNFRESYQVGPYSWEEFREDVMAALGESYLVRMGRRCVNVDAPNSIFGAMVDILVATEYRLYSAFPSPGVEVYEQGVFFRDREGRRIVNFPKQHRRNGDQKDLCTGGRFKEAVRTAKRARRLAERERMIAEGAAPSYLLECLLYNVPDIVYRTSSPGDAYRGALEWLRRSHREDPMFFAELPCQNGINRLFGESPDQWEACEAGGIVDVLHEIRSPRPVVAA</sequence>
<reference evidence="6 7" key="1">
    <citation type="submission" date="2017-07" db="EMBL/GenBank/DDBJ databases">
        <title>Amycolatopsis alba DSM 44262 Genome sequencing and assembly.</title>
        <authorList>
            <person name="Kaur N."/>
            <person name="Mayilraj S."/>
        </authorList>
    </citation>
    <scope>NUCLEOTIDE SEQUENCE [LARGE SCALE GENOMIC DNA]</scope>
    <source>
        <strain evidence="6 7">DSM 44262</strain>
    </source>
</reference>
<evidence type="ECO:0000259" key="5">
    <source>
        <dbReference type="Pfam" id="PF26305"/>
    </source>
</evidence>
<dbReference type="OrthoDB" id="8264173at2"/>
<keyword evidence="4" id="KW-0051">Antiviral defense</keyword>
<dbReference type="Proteomes" id="UP000215563">
    <property type="component" value="Unassembled WGS sequence"/>
</dbReference>
<accession>A0A229S5W5</accession>
<gene>
    <name evidence="6" type="ORF">CFP75_03370</name>
</gene>
<evidence type="ECO:0000313" key="7">
    <source>
        <dbReference type="Proteomes" id="UP000215563"/>
    </source>
</evidence>
<keyword evidence="1" id="KW-0808">Transferase</keyword>